<evidence type="ECO:0000313" key="4">
    <source>
        <dbReference type="Proteomes" id="UP001186944"/>
    </source>
</evidence>
<dbReference type="InterPro" id="IPR000073">
    <property type="entry name" value="AB_hydrolase_1"/>
</dbReference>
<accession>A0AA88YGD9</accession>
<reference evidence="3" key="1">
    <citation type="submission" date="2019-08" db="EMBL/GenBank/DDBJ databases">
        <title>The improved chromosome-level genome for the pearl oyster Pinctada fucata martensii using PacBio sequencing and Hi-C.</title>
        <authorList>
            <person name="Zheng Z."/>
        </authorList>
    </citation>
    <scope>NUCLEOTIDE SEQUENCE</scope>
    <source>
        <strain evidence="3">ZZ-2019</strain>
        <tissue evidence="3">Adductor muscle</tissue>
    </source>
</reference>
<keyword evidence="4" id="KW-1185">Reference proteome</keyword>
<dbReference type="Proteomes" id="UP001186944">
    <property type="component" value="Unassembled WGS sequence"/>
</dbReference>
<dbReference type="Pfam" id="PF12146">
    <property type="entry name" value="Hydrolase_4"/>
    <property type="match status" value="1"/>
</dbReference>
<dbReference type="FunFam" id="3.40.50.1820:FF:000117">
    <property type="entry name" value="Monoglyceride lipase, putative"/>
    <property type="match status" value="1"/>
</dbReference>
<dbReference type="AlphaFoldDB" id="A0AA88YGD9"/>
<dbReference type="EMBL" id="VSWD01000005">
    <property type="protein sequence ID" value="KAK3101261.1"/>
    <property type="molecule type" value="Genomic_DNA"/>
</dbReference>
<dbReference type="InterPro" id="IPR022742">
    <property type="entry name" value="Hydrolase_4"/>
</dbReference>
<evidence type="ECO:0000256" key="1">
    <source>
        <dbReference type="SAM" id="SignalP"/>
    </source>
</evidence>
<keyword evidence="1" id="KW-0732">Signal</keyword>
<dbReference type="InterPro" id="IPR051044">
    <property type="entry name" value="MAG_DAG_Lipase"/>
</dbReference>
<dbReference type="SUPFAM" id="SSF53474">
    <property type="entry name" value="alpha/beta-Hydrolases"/>
    <property type="match status" value="1"/>
</dbReference>
<organism evidence="3 4">
    <name type="scientific">Pinctada imbricata</name>
    <name type="common">Atlantic pearl-oyster</name>
    <name type="synonym">Pinctada martensii</name>
    <dbReference type="NCBI Taxonomy" id="66713"/>
    <lineage>
        <taxon>Eukaryota</taxon>
        <taxon>Metazoa</taxon>
        <taxon>Spiralia</taxon>
        <taxon>Lophotrochozoa</taxon>
        <taxon>Mollusca</taxon>
        <taxon>Bivalvia</taxon>
        <taxon>Autobranchia</taxon>
        <taxon>Pteriomorphia</taxon>
        <taxon>Pterioida</taxon>
        <taxon>Pterioidea</taxon>
        <taxon>Pteriidae</taxon>
        <taxon>Pinctada</taxon>
    </lineage>
</organism>
<evidence type="ECO:0000259" key="2">
    <source>
        <dbReference type="Pfam" id="PF12146"/>
    </source>
</evidence>
<sequence length="267" mass="30501">MFSRISTWYLFFFRALVFICHGYGEHCLWYNEVAEMLVKQGFFVFGHDHMGHGQSQGDRGDITDFTQYTRDVFKHIEDVRKEVGGDLPVYILGHSMGGAITILASLERPDFFAGLVLIGPAVVPSSDAIGPVRVFLGKLVAKVIPQMVVVKLDPNLISRDPEIVKRYNDDPLVIHFGIKARWGVSLLKTLQRLEKECCNVQCPFLVLHGDQDKYCDMAGSQKLYDEAKSKDKQIKIYKDHYHQLHNELSDDKAKVLQDITDWLIQRT</sequence>
<proteinExistence type="predicted"/>
<dbReference type="PANTHER" id="PTHR11614">
    <property type="entry name" value="PHOSPHOLIPASE-RELATED"/>
    <property type="match status" value="1"/>
</dbReference>
<feature type="chain" id="PRO_5041740611" description="Serine aminopeptidase S33 domain-containing protein" evidence="1">
    <location>
        <begin position="25"/>
        <end position="267"/>
    </location>
</feature>
<gene>
    <name evidence="3" type="ORF">FSP39_002224</name>
</gene>
<name>A0AA88YGD9_PINIB</name>
<feature type="domain" description="Serine aminopeptidase S33" evidence="2">
    <location>
        <begin position="14"/>
        <end position="248"/>
    </location>
</feature>
<protein>
    <recommendedName>
        <fullName evidence="2">Serine aminopeptidase S33 domain-containing protein</fullName>
    </recommendedName>
</protein>
<evidence type="ECO:0000313" key="3">
    <source>
        <dbReference type="EMBL" id="KAK3101261.1"/>
    </source>
</evidence>
<dbReference type="Gene3D" id="3.40.50.1820">
    <property type="entry name" value="alpha/beta hydrolase"/>
    <property type="match status" value="1"/>
</dbReference>
<dbReference type="InterPro" id="IPR029058">
    <property type="entry name" value="AB_hydrolase_fold"/>
</dbReference>
<dbReference type="PRINTS" id="PR00111">
    <property type="entry name" value="ABHYDROLASE"/>
</dbReference>
<feature type="signal peptide" evidence="1">
    <location>
        <begin position="1"/>
        <end position="24"/>
    </location>
</feature>
<comment type="caution">
    <text evidence="3">The sequence shown here is derived from an EMBL/GenBank/DDBJ whole genome shotgun (WGS) entry which is preliminary data.</text>
</comment>